<comment type="similarity">
    <text evidence="1">Belongs to the TRAFAC class TrmE-Era-EngA-EngB-Septin-like GTPase superfamily. AIG1/Toc34/Toc159-like paraseptin GTPase family. IAN subfamily.</text>
</comment>
<protein>
    <recommendedName>
        <fullName evidence="5">AIG1-type G domain-containing protein</fullName>
    </recommendedName>
</protein>
<keyword evidence="2" id="KW-0547">Nucleotide-binding</keyword>
<feature type="compositionally biased region" description="Basic and acidic residues" evidence="4">
    <location>
        <begin position="266"/>
        <end position="311"/>
    </location>
</feature>
<proteinExistence type="inferred from homology"/>
<dbReference type="Gene3D" id="3.40.50.300">
    <property type="entry name" value="P-loop containing nucleotide triphosphate hydrolases"/>
    <property type="match status" value="1"/>
</dbReference>
<evidence type="ECO:0000256" key="1">
    <source>
        <dbReference type="ARBA" id="ARBA00008535"/>
    </source>
</evidence>
<dbReference type="InterPro" id="IPR027417">
    <property type="entry name" value="P-loop_NTPase"/>
</dbReference>
<evidence type="ECO:0000256" key="3">
    <source>
        <dbReference type="ARBA" id="ARBA00023134"/>
    </source>
</evidence>
<feature type="region of interest" description="Disordered" evidence="4">
    <location>
        <begin position="258"/>
        <end position="358"/>
    </location>
</feature>
<reference evidence="6" key="2">
    <citation type="submission" date="2016-06" db="EMBL/GenBank/DDBJ databases">
        <title>The genome of a short-lived fish provides insights into sex chromosome evolution and the genetic control of aging.</title>
        <authorList>
            <person name="Reichwald K."/>
            <person name="Felder M."/>
            <person name="Petzold A."/>
            <person name="Koch P."/>
            <person name="Groth M."/>
            <person name="Platzer M."/>
        </authorList>
    </citation>
    <scope>NUCLEOTIDE SEQUENCE</scope>
    <source>
        <tissue evidence="6">Brain</tissue>
    </source>
</reference>
<sequence length="358" mass="42374">MDRHQFNDFKGGNFATNFTNNKDLRIVLVGKTGVGKSATGNTILDRKCFESLCSPTSLTVECAKGTGEVDGQKVAVIDSPGLFDTRFGSEKTTKDLSQCIAFSSPGPHIFLVVISLTRFTDEEKQTVQRIQEIFGDAANRYSMVLFTHGDNLEDTTIESYLARSTDLQELVSRCNGQYHVFNNKLKDKKPQVIELLQKIRNIVQKNGGSHYTNEMFQEAERKIEEEKQRILKEQQEKIRKEREEIERKVQQQFEKQMQKINQQLQAERERERKEREEERKMDRENMNEERRREWERIKEERKLEREERQREMSAMMDRFNEQKEMELRQQEERMRSHYEEMARQSAERHPSFSPCNIL</sequence>
<feature type="domain" description="AIG1-type G" evidence="5">
    <location>
        <begin position="21"/>
        <end position="220"/>
    </location>
</feature>
<evidence type="ECO:0000256" key="2">
    <source>
        <dbReference type="ARBA" id="ARBA00022741"/>
    </source>
</evidence>
<dbReference type="PANTHER" id="PTHR10903">
    <property type="entry name" value="GTPASE, IMAP FAMILY MEMBER-RELATED"/>
    <property type="match status" value="1"/>
</dbReference>
<dbReference type="CDD" id="cd01852">
    <property type="entry name" value="AIG1"/>
    <property type="match status" value="1"/>
</dbReference>
<evidence type="ECO:0000259" key="5">
    <source>
        <dbReference type="PROSITE" id="PS51720"/>
    </source>
</evidence>
<dbReference type="InterPro" id="IPR006703">
    <property type="entry name" value="G_AIG1"/>
</dbReference>
<dbReference type="FunFam" id="3.40.50.300:FF:000366">
    <property type="entry name" value="GTPase, IMAP family member 2"/>
    <property type="match status" value="1"/>
</dbReference>
<dbReference type="EMBL" id="HAEE01014145">
    <property type="protein sequence ID" value="SBR34195.1"/>
    <property type="molecule type" value="Transcribed_RNA"/>
</dbReference>
<feature type="compositionally biased region" description="Basic and acidic residues" evidence="4">
    <location>
        <begin position="318"/>
        <end position="350"/>
    </location>
</feature>
<dbReference type="PROSITE" id="PS51720">
    <property type="entry name" value="G_AIG1"/>
    <property type="match status" value="1"/>
</dbReference>
<dbReference type="GO" id="GO:0005525">
    <property type="term" value="F:GTP binding"/>
    <property type="evidence" value="ECO:0007669"/>
    <property type="project" value="UniProtKB-KW"/>
</dbReference>
<accession>A0A1A8KP19</accession>
<dbReference type="AlphaFoldDB" id="A0A1A8KP19"/>
<name>A0A1A8KP19_NOTKU</name>
<gene>
    <name evidence="6" type="primary">Nfu_g_1_024366</name>
</gene>
<organism evidence="6">
    <name type="scientific">Nothobranchius kuhntae</name>
    <name type="common">Beira killifish</name>
    <dbReference type="NCBI Taxonomy" id="321403"/>
    <lineage>
        <taxon>Eukaryota</taxon>
        <taxon>Metazoa</taxon>
        <taxon>Chordata</taxon>
        <taxon>Craniata</taxon>
        <taxon>Vertebrata</taxon>
        <taxon>Euteleostomi</taxon>
        <taxon>Actinopterygii</taxon>
        <taxon>Neopterygii</taxon>
        <taxon>Teleostei</taxon>
        <taxon>Neoteleostei</taxon>
        <taxon>Acanthomorphata</taxon>
        <taxon>Ovalentaria</taxon>
        <taxon>Atherinomorphae</taxon>
        <taxon>Cyprinodontiformes</taxon>
        <taxon>Nothobranchiidae</taxon>
        <taxon>Nothobranchius</taxon>
    </lineage>
</organism>
<reference evidence="6" key="1">
    <citation type="submission" date="2016-05" db="EMBL/GenBank/DDBJ databases">
        <authorList>
            <person name="Lavstsen T."/>
            <person name="Jespersen J.S."/>
        </authorList>
    </citation>
    <scope>NUCLEOTIDE SEQUENCE</scope>
    <source>
        <tissue evidence="6">Brain</tissue>
    </source>
</reference>
<dbReference type="Pfam" id="PF04548">
    <property type="entry name" value="AIG1"/>
    <property type="match status" value="1"/>
</dbReference>
<evidence type="ECO:0000313" key="6">
    <source>
        <dbReference type="EMBL" id="SBR34195.1"/>
    </source>
</evidence>
<dbReference type="SUPFAM" id="SSF52540">
    <property type="entry name" value="P-loop containing nucleoside triphosphate hydrolases"/>
    <property type="match status" value="1"/>
</dbReference>
<evidence type="ECO:0000256" key="4">
    <source>
        <dbReference type="SAM" id="MobiDB-lite"/>
    </source>
</evidence>
<dbReference type="PANTHER" id="PTHR10903:SF112">
    <property type="entry name" value="SI:CH211-113E8.5"/>
    <property type="match status" value="1"/>
</dbReference>
<keyword evidence="3" id="KW-0342">GTP-binding</keyword>
<dbReference type="InterPro" id="IPR045058">
    <property type="entry name" value="GIMA/IAN/Toc"/>
</dbReference>